<name>A0A1D3TZ33_9FIRM</name>
<gene>
    <name evidence="1" type="ORF">SAMN05421730_10593</name>
</gene>
<organism evidence="1 2">
    <name type="scientific">Anaerobium acetethylicum</name>
    <dbReference type="NCBI Taxonomy" id="1619234"/>
    <lineage>
        <taxon>Bacteria</taxon>
        <taxon>Bacillati</taxon>
        <taxon>Bacillota</taxon>
        <taxon>Clostridia</taxon>
        <taxon>Lachnospirales</taxon>
        <taxon>Lachnospiraceae</taxon>
        <taxon>Anaerobium</taxon>
    </lineage>
</organism>
<protein>
    <submittedName>
        <fullName evidence="1">Uncharacterized protein</fullName>
    </submittedName>
</protein>
<keyword evidence="2" id="KW-1185">Reference proteome</keyword>
<dbReference type="EMBL" id="FMKA01000059">
    <property type="protein sequence ID" value="SCP99779.1"/>
    <property type="molecule type" value="Genomic_DNA"/>
</dbReference>
<evidence type="ECO:0000313" key="1">
    <source>
        <dbReference type="EMBL" id="SCP99779.1"/>
    </source>
</evidence>
<proteinExistence type="predicted"/>
<evidence type="ECO:0000313" key="2">
    <source>
        <dbReference type="Proteomes" id="UP000199315"/>
    </source>
</evidence>
<reference evidence="1 2" key="1">
    <citation type="submission" date="2016-09" db="EMBL/GenBank/DDBJ databases">
        <authorList>
            <person name="Capua I."/>
            <person name="De Benedictis P."/>
            <person name="Joannis T."/>
            <person name="Lombin L.H."/>
            <person name="Cattoli G."/>
        </authorList>
    </citation>
    <scope>NUCLEOTIDE SEQUENCE [LARGE SCALE GENOMIC DNA]</scope>
    <source>
        <strain evidence="1 2">GluBS11</strain>
    </source>
</reference>
<sequence length="33" mass="3367">MAEVVQRAAGGGIAADEAIWNGLRKVGVKAKAE</sequence>
<accession>A0A1D3TZ33</accession>
<dbReference type="AlphaFoldDB" id="A0A1D3TZ33"/>
<dbReference type="Proteomes" id="UP000199315">
    <property type="component" value="Unassembled WGS sequence"/>
</dbReference>